<evidence type="ECO:0000313" key="4">
    <source>
        <dbReference type="Proteomes" id="UP001314205"/>
    </source>
</evidence>
<evidence type="ECO:0008006" key="5">
    <source>
        <dbReference type="Google" id="ProtNLM"/>
    </source>
</evidence>
<gene>
    <name evidence="3" type="ORF">PARMNEM_LOCUS16910</name>
</gene>
<dbReference type="PANTHER" id="PTHR47577:SF2">
    <property type="entry name" value="THAP DOMAIN CONTAINING 9"/>
    <property type="match status" value="1"/>
</dbReference>
<dbReference type="Proteomes" id="UP001314205">
    <property type="component" value="Unassembled WGS sequence"/>
</dbReference>
<dbReference type="Pfam" id="PF21788">
    <property type="entry name" value="TNP-like_GBD"/>
    <property type="match status" value="1"/>
</dbReference>
<proteinExistence type="predicted"/>
<sequence>MGTICDQGCANVSAINYLIEETREEYLKKNKELKHKVFKIDGKKIIPLYDTPHLIKGIRNNLLRNKEEKTAKWEHIVQLYKEDPGYQGLRLMPKLSDKHIIPEKNSKMKVKCATQVFSQSVAVNMGYLASKGVIDKECQDTADVILFFDNLFDSLNGSYLNSKKKAGKALLGPVRPNSIHKKVWRDAKQVLHTMKFVKNGKSTVVPSISNWLQSIENMEYLVNQLEKRHDLTSLWMRHFNQDPLENFFGSIRSHGHRNVSPTCAGFEAAFSLLINNMSGLHSEGSNCEQDSCTVFESLNNIFFESPSLTSNLAAETQIDYEYIMSNNIFIFKN</sequence>
<feature type="domain" description="Transposable element P transposase-like RNase H C-terminal" evidence="2">
    <location>
        <begin position="239"/>
        <end position="270"/>
    </location>
</feature>
<reference evidence="3 4" key="1">
    <citation type="submission" date="2023-11" db="EMBL/GenBank/DDBJ databases">
        <authorList>
            <person name="Hedman E."/>
            <person name="Englund M."/>
            <person name="Stromberg M."/>
            <person name="Nyberg Akerstrom W."/>
            <person name="Nylinder S."/>
            <person name="Jareborg N."/>
            <person name="Kallberg Y."/>
            <person name="Kronander E."/>
        </authorList>
    </citation>
    <scope>NUCLEOTIDE SEQUENCE [LARGE SCALE GENOMIC DNA]</scope>
</reference>
<dbReference type="InterPro" id="IPR048366">
    <property type="entry name" value="TNP-like_GBD"/>
</dbReference>
<comment type="caution">
    <text evidence="3">The sequence shown here is derived from an EMBL/GenBank/DDBJ whole genome shotgun (WGS) entry which is preliminary data.</text>
</comment>
<dbReference type="AlphaFoldDB" id="A0AAV1LUF2"/>
<dbReference type="Pfam" id="PF21789">
    <property type="entry name" value="TNP-like_RNaseH_C"/>
    <property type="match status" value="1"/>
</dbReference>
<protein>
    <recommendedName>
        <fullName evidence="5">Transposable element P transposase</fullName>
    </recommendedName>
</protein>
<keyword evidence="4" id="KW-1185">Reference proteome</keyword>
<organism evidence="3 4">
    <name type="scientific">Parnassius mnemosyne</name>
    <name type="common">clouded apollo</name>
    <dbReference type="NCBI Taxonomy" id="213953"/>
    <lineage>
        <taxon>Eukaryota</taxon>
        <taxon>Metazoa</taxon>
        <taxon>Ecdysozoa</taxon>
        <taxon>Arthropoda</taxon>
        <taxon>Hexapoda</taxon>
        <taxon>Insecta</taxon>
        <taxon>Pterygota</taxon>
        <taxon>Neoptera</taxon>
        <taxon>Endopterygota</taxon>
        <taxon>Lepidoptera</taxon>
        <taxon>Glossata</taxon>
        <taxon>Ditrysia</taxon>
        <taxon>Papilionoidea</taxon>
        <taxon>Papilionidae</taxon>
        <taxon>Parnassiinae</taxon>
        <taxon>Parnassini</taxon>
        <taxon>Parnassius</taxon>
        <taxon>Driopa</taxon>
    </lineage>
</organism>
<dbReference type="PANTHER" id="PTHR47577">
    <property type="entry name" value="THAP DOMAIN-CONTAINING PROTEIN 6"/>
    <property type="match status" value="1"/>
</dbReference>
<evidence type="ECO:0000313" key="3">
    <source>
        <dbReference type="EMBL" id="CAK1597787.1"/>
    </source>
</evidence>
<dbReference type="EMBL" id="CAVLGL010000095">
    <property type="protein sequence ID" value="CAK1597787.1"/>
    <property type="molecule type" value="Genomic_DNA"/>
</dbReference>
<dbReference type="InterPro" id="IPR048367">
    <property type="entry name" value="TNP-like_RNaseH_C"/>
</dbReference>
<name>A0AAV1LUF2_9NEOP</name>
<evidence type="ECO:0000259" key="1">
    <source>
        <dbReference type="Pfam" id="PF21788"/>
    </source>
</evidence>
<accession>A0AAV1LUF2</accession>
<evidence type="ECO:0000259" key="2">
    <source>
        <dbReference type="Pfam" id="PF21789"/>
    </source>
</evidence>
<feature type="domain" description="Transposable element P transposase-like GTP-binding insertion" evidence="1">
    <location>
        <begin position="53"/>
        <end position="164"/>
    </location>
</feature>